<organism evidence="1 2">
    <name type="scientific">Corynebacterium glyciniphilum AJ 3170</name>
    <dbReference type="NCBI Taxonomy" id="1404245"/>
    <lineage>
        <taxon>Bacteria</taxon>
        <taxon>Bacillati</taxon>
        <taxon>Actinomycetota</taxon>
        <taxon>Actinomycetes</taxon>
        <taxon>Mycobacteriales</taxon>
        <taxon>Corynebacteriaceae</taxon>
        <taxon>Corynebacterium</taxon>
    </lineage>
</organism>
<evidence type="ECO:0000313" key="1">
    <source>
        <dbReference type="EMBL" id="AHW64525.1"/>
    </source>
</evidence>
<dbReference type="EMBL" id="CP006842">
    <property type="protein sequence ID" value="AHW64525.1"/>
    <property type="molecule type" value="Genomic_DNA"/>
</dbReference>
<evidence type="ECO:0000313" key="2">
    <source>
        <dbReference type="Proteomes" id="UP000023703"/>
    </source>
</evidence>
<dbReference type="PANTHER" id="PTHR41291:SF1">
    <property type="entry name" value="DNA ALKYLATION REPAIR PROTEIN"/>
    <property type="match status" value="1"/>
</dbReference>
<proteinExistence type="predicted"/>
<dbReference type="Proteomes" id="UP000023703">
    <property type="component" value="Chromosome"/>
</dbReference>
<dbReference type="eggNOG" id="COG4912">
    <property type="taxonomic scope" value="Bacteria"/>
</dbReference>
<dbReference type="KEGG" id="cgy:CGLY_10400"/>
<protein>
    <submittedName>
        <fullName evidence="1">Uncharacterized protein</fullName>
    </submittedName>
</protein>
<dbReference type="STRING" id="1404245.CGLY_10400"/>
<dbReference type="Pfam" id="PF08713">
    <property type="entry name" value="DNA_alkylation"/>
    <property type="match status" value="1"/>
</dbReference>
<dbReference type="InterPro" id="IPR016024">
    <property type="entry name" value="ARM-type_fold"/>
</dbReference>
<name>X5EAT7_9CORY</name>
<dbReference type="HOGENOM" id="CLU_2521932_0_0_11"/>
<dbReference type="PANTHER" id="PTHR41291">
    <property type="entry name" value="DNA ALKYLATION REPAIR PROTEIN"/>
    <property type="match status" value="1"/>
</dbReference>
<dbReference type="AlphaFoldDB" id="X5EAT7"/>
<keyword evidence="2" id="KW-1185">Reference proteome</keyword>
<sequence>MSSAEIDGLFDTIESTMADSEERLQWAPNECLAQIGIHYPEFRDRAVSIGERLGVLKDYPTPENCTSPYASAWIAEMVSRQSDR</sequence>
<dbReference type="SUPFAM" id="SSF48371">
    <property type="entry name" value="ARM repeat"/>
    <property type="match status" value="1"/>
</dbReference>
<dbReference type="InterPro" id="IPR014825">
    <property type="entry name" value="DNA_alkylation"/>
</dbReference>
<reference evidence="1 2" key="1">
    <citation type="journal article" date="2015" name="Int. J. Syst. Evol. Microbiol.">
        <title>Revisiting Corynebacterium glyciniphilum (ex Kubota et al., 1972) sp. nov., nom. rev., isolated from putrefied banana.</title>
        <authorList>
            <person name="Al-Dilaimi A."/>
            <person name="Bednarz H."/>
            <person name="Lomker A."/>
            <person name="Niehaus K."/>
            <person name="Kalinowski J."/>
            <person name="Ruckert C."/>
        </authorList>
    </citation>
    <scope>NUCLEOTIDE SEQUENCE [LARGE SCALE GENOMIC DNA]</scope>
    <source>
        <strain evidence="1">AJ 3170</strain>
    </source>
</reference>
<accession>X5EAT7</accession>
<gene>
    <name evidence="1" type="ORF">CGLY_10400</name>
</gene>